<keyword evidence="2" id="KW-1185">Reference proteome</keyword>
<keyword evidence="1" id="KW-1133">Transmembrane helix</keyword>
<dbReference type="GeneID" id="109614121"/>
<dbReference type="Proteomes" id="UP001652621">
    <property type="component" value="Unplaced"/>
</dbReference>
<reference evidence="3" key="1">
    <citation type="submission" date="2025-08" db="UniProtKB">
        <authorList>
            <consortium name="RefSeq"/>
        </authorList>
    </citation>
    <scope>IDENTIFICATION</scope>
    <source>
        <strain evidence="3">Aabys</strain>
        <tissue evidence="3">Whole body</tissue>
    </source>
</reference>
<proteinExistence type="predicted"/>
<gene>
    <name evidence="3" type="primary">LOC109614121</name>
</gene>
<organism evidence="2 3">
    <name type="scientific">Musca domestica</name>
    <name type="common">House fly</name>
    <dbReference type="NCBI Taxonomy" id="7370"/>
    <lineage>
        <taxon>Eukaryota</taxon>
        <taxon>Metazoa</taxon>
        <taxon>Ecdysozoa</taxon>
        <taxon>Arthropoda</taxon>
        <taxon>Hexapoda</taxon>
        <taxon>Insecta</taxon>
        <taxon>Pterygota</taxon>
        <taxon>Neoptera</taxon>
        <taxon>Endopterygota</taxon>
        <taxon>Diptera</taxon>
        <taxon>Brachycera</taxon>
        <taxon>Muscomorpha</taxon>
        <taxon>Muscoidea</taxon>
        <taxon>Muscidae</taxon>
        <taxon>Musca</taxon>
    </lineage>
</organism>
<dbReference type="RefSeq" id="XP_058977558.1">
    <property type="nucleotide sequence ID" value="XM_059121575.1"/>
</dbReference>
<sequence length="40" mass="4862">MTDVITESWLYYVLVVLMLIPVYMLFTLLKFFGWKLFVNN</sequence>
<accession>A0ABM3UVL5</accession>
<protein>
    <submittedName>
        <fullName evidence="3">Uncharacterized protein LOC109614121</fullName>
    </submittedName>
</protein>
<name>A0ABM3UVL5_MUSDO</name>
<feature type="transmembrane region" description="Helical" evidence="1">
    <location>
        <begin position="12"/>
        <end position="32"/>
    </location>
</feature>
<keyword evidence="1" id="KW-0812">Transmembrane</keyword>
<keyword evidence="1" id="KW-0472">Membrane</keyword>
<evidence type="ECO:0000256" key="1">
    <source>
        <dbReference type="SAM" id="Phobius"/>
    </source>
</evidence>
<evidence type="ECO:0000313" key="2">
    <source>
        <dbReference type="Proteomes" id="UP001652621"/>
    </source>
</evidence>
<evidence type="ECO:0000313" key="3">
    <source>
        <dbReference type="RefSeq" id="XP_058977558.1"/>
    </source>
</evidence>